<organism evidence="3 4">
    <name type="scientific">Cutibacterium granulosum</name>
    <dbReference type="NCBI Taxonomy" id="33011"/>
    <lineage>
        <taxon>Bacteria</taxon>
        <taxon>Bacillati</taxon>
        <taxon>Actinomycetota</taxon>
        <taxon>Actinomycetes</taxon>
        <taxon>Propionibacteriales</taxon>
        <taxon>Propionibacteriaceae</taxon>
        <taxon>Cutibacterium</taxon>
    </lineage>
</organism>
<evidence type="ECO:0008006" key="5">
    <source>
        <dbReference type="Google" id="ProtNLM"/>
    </source>
</evidence>
<dbReference type="PROSITE" id="PS51257">
    <property type="entry name" value="PROKAR_LIPOPROTEIN"/>
    <property type="match status" value="1"/>
</dbReference>
<reference evidence="3 4" key="1">
    <citation type="submission" date="2017-06" db="EMBL/GenBank/DDBJ databases">
        <authorList>
            <consortium name="Pathogen Informatics"/>
        </authorList>
    </citation>
    <scope>NUCLEOTIDE SEQUENCE [LARGE SCALE GENOMIC DNA]</scope>
    <source>
        <strain evidence="3 4">NCTC11865</strain>
    </source>
</reference>
<name>A0A239WI50_9ACTN</name>
<gene>
    <name evidence="3" type="ORF">SAMEA4412665_01100</name>
</gene>
<dbReference type="Proteomes" id="UP000215332">
    <property type="component" value="Chromosome 1"/>
</dbReference>
<dbReference type="AlphaFoldDB" id="A0A239WI50"/>
<protein>
    <recommendedName>
        <fullName evidence="5">Lipoprotein</fullName>
    </recommendedName>
</protein>
<keyword evidence="2" id="KW-0732">Signal</keyword>
<evidence type="ECO:0000256" key="2">
    <source>
        <dbReference type="SAM" id="SignalP"/>
    </source>
</evidence>
<evidence type="ECO:0000256" key="1">
    <source>
        <dbReference type="SAM" id="MobiDB-lite"/>
    </source>
</evidence>
<feature type="signal peptide" evidence="2">
    <location>
        <begin position="1"/>
        <end position="24"/>
    </location>
</feature>
<dbReference type="EMBL" id="LT906441">
    <property type="protein sequence ID" value="SNV34315.1"/>
    <property type="molecule type" value="Genomic_DNA"/>
</dbReference>
<evidence type="ECO:0000313" key="3">
    <source>
        <dbReference type="EMBL" id="SNV34315.1"/>
    </source>
</evidence>
<sequence>MTLRHATAVTAALATVLVACTACGHNTDTPAPPPTPSHRPSLDLSHAEGAPVPYDEAVATFKAVTENSYQLHKSGKYDPQSPAPTSLTAYAKGQALDAHLKSLKKVSQDHVTWHSGTYKILSIRQVPTPKDHPKGITLETCEDWRGIKNTLSDGTLDQGILVIHHSTYQYSDDRSVKQVFWDGKMVESCH</sequence>
<dbReference type="RefSeq" id="WP_155944878.1">
    <property type="nucleotide sequence ID" value="NZ_JAWFFS010000020.1"/>
</dbReference>
<evidence type="ECO:0000313" key="4">
    <source>
        <dbReference type="Proteomes" id="UP000215332"/>
    </source>
</evidence>
<accession>A0A239WI50</accession>
<proteinExistence type="predicted"/>
<feature type="region of interest" description="Disordered" evidence="1">
    <location>
        <begin position="28"/>
        <end position="48"/>
    </location>
</feature>
<feature type="chain" id="PRO_5012986616" description="Lipoprotein" evidence="2">
    <location>
        <begin position="25"/>
        <end position="190"/>
    </location>
</feature>
<dbReference type="KEGG" id="cgrn:4412665_01100"/>